<protein>
    <submittedName>
        <fullName evidence="2">9053_t:CDS:1</fullName>
    </submittedName>
</protein>
<evidence type="ECO:0000256" key="1">
    <source>
        <dbReference type="SAM" id="MobiDB-lite"/>
    </source>
</evidence>
<sequence length="68" mass="7740">MSQMPAAAADGEEFFDPMNMDDYDEIHMDNTAGPSHQPSYNIRDGGDKTVDQDFFNDFPDDFDDEDLK</sequence>
<comment type="caution">
    <text evidence="2">The sequence shown here is derived from an EMBL/GenBank/DDBJ whole genome shotgun (WGS) entry which is preliminary data.</text>
</comment>
<dbReference type="EMBL" id="CAJVPK010000492">
    <property type="protein sequence ID" value="CAG8517413.1"/>
    <property type="molecule type" value="Genomic_DNA"/>
</dbReference>
<evidence type="ECO:0000313" key="3">
    <source>
        <dbReference type="Proteomes" id="UP000789706"/>
    </source>
</evidence>
<proteinExistence type="predicted"/>
<gene>
    <name evidence="2" type="ORF">DEBURN_LOCUS5489</name>
</gene>
<feature type="compositionally biased region" description="Acidic residues" evidence="1">
    <location>
        <begin position="10"/>
        <end position="24"/>
    </location>
</feature>
<accession>A0A9N9A533</accession>
<name>A0A9N9A533_9GLOM</name>
<feature type="compositionally biased region" description="Acidic residues" evidence="1">
    <location>
        <begin position="58"/>
        <end position="68"/>
    </location>
</feature>
<dbReference type="AlphaFoldDB" id="A0A9N9A533"/>
<evidence type="ECO:0000313" key="2">
    <source>
        <dbReference type="EMBL" id="CAG8517413.1"/>
    </source>
</evidence>
<dbReference type="OrthoDB" id="2394755at2759"/>
<keyword evidence="3" id="KW-1185">Reference proteome</keyword>
<dbReference type="Proteomes" id="UP000789706">
    <property type="component" value="Unassembled WGS sequence"/>
</dbReference>
<reference evidence="2" key="1">
    <citation type="submission" date="2021-06" db="EMBL/GenBank/DDBJ databases">
        <authorList>
            <person name="Kallberg Y."/>
            <person name="Tangrot J."/>
            <person name="Rosling A."/>
        </authorList>
    </citation>
    <scope>NUCLEOTIDE SEQUENCE</scope>
    <source>
        <strain evidence="2">AZ414A</strain>
    </source>
</reference>
<feature type="region of interest" description="Disordered" evidence="1">
    <location>
        <begin position="1"/>
        <end position="68"/>
    </location>
</feature>
<organism evidence="2 3">
    <name type="scientific">Diversispora eburnea</name>
    <dbReference type="NCBI Taxonomy" id="1213867"/>
    <lineage>
        <taxon>Eukaryota</taxon>
        <taxon>Fungi</taxon>
        <taxon>Fungi incertae sedis</taxon>
        <taxon>Mucoromycota</taxon>
        <taxon>Glomeromycotina</taxon>
        <taxon>Glomeromycetes</taxon>
        <taxon>Diversisporales</taxon>
        <taxon>Diversisporaceae</taxon>
        <taxon>Diversispora</taxon>
    </lineage>
</organism>